<dbReference type="Proteomes" id="UP001153714">
    <property type="component" value="Chromosome 3"/>
</dbReference>
<sequence>MRDDARRAYEKANEIVAESSDFAVRFKTAFDGLLKGGNAMGMYSVGLNFIKEYKEYITELGISFKGRGNLFHKAGLLVKQLREEGSKLSDENESLRLEVERLRGEILELNVLKEVAQKDDLVESGKTVCTVETQTPAFLPGAPRSSRIGEGTTGIQSKPAAHHVPNKDTSWAQVVKRGKKKNGGRVRQSERSDGASESPVPVSALKPPPTHKKRGRHKSGAPNTTAVVLTIPPEVEAKGLTYGKVISRARKEIALPELSIPGGVNMGSTATGARILKVPGADSGAQADLLASKLRDLLGDAVEVTRPIKRTDLRVTELDDSVTSDELKMALANQGGCPPEKLVVGPISMGVGGLRMALLRCPVAAAEVLAKRGRVLVGWTSARVKRLDPLPLRCFKCKKKKKVQVS</sequence>
<reference evidence="3" key="1">
    <citation type="submission" date="2021-12" db="EMBL/GenBank/DDBJ databases">
        <authorList>
            <person name="King R."/>
        </authorList>
    </citation>
    <scope>NUCLEOTIDE SEQUENCE</scope>
</reference>
<evidence type="ECO:0000313" key="3">
    <source>
        <dbReference type="EMBL" id="CAG9791191.1"/>
    </source>
</evidence>
<organism evidence="3 4">
    <name type="scientific">Diatraea saccharalis</name>
    <name type="common">sugarcane borer</name>
    <dbReference type="NCBI Taxonomy" id="40085"/>
    <lineage>
        <taxon>Eukaryota</taxon>
        <taxon>Metazoa</taxon>
        <taxon>Ecdysozoa</taxon>
        <taxon>Arthropoda</taxon>
        <taxon>Hexapoda</taxon>
        <taxon>Insecta</taxon>
        <taxon>Pterygota</taxon>
        <taxon>Neoptera</taxon>
        <taxon>Endopterygota</taxon>
        <taxon>Lepidoptera</taxon>
        <taxon>Glossata</taxon>
        <taxon>Ditrysia</taxon>
        <taxon>Pyraloidea</taxon>
        <taxon>Crambidae</taxon>
        <taxon>Crambinae</taxon>
        <taxon>Diatraea</taxon>
    </lineage>
</organism>
<evidence type="ECO:0000256" key="1">
    <source>
        <dbReference type="SAM" id="Coils"/>
    </source>
</evidence>
<proteinExistence type="predicted"/>
<feature type="coiled-coil region" evidence="1">
    <location>
        <begin position="78"/>
        <end position="119"/>
    </location>
</feature>
<evidence type="ECO:0000313" key="4">
    <source>
        <dbReference type="Proteomes" id="UP001153714"/>
    </source>
</evidence>
<keyword evidence="4" id="KW-1185">Reference proteome</keyword>
<dbReference type="AlphaFoldDB" id="A0A9N9R7Q4"/>
<dbReference type="EMBL" id="OU893334">
    <property type="protein sequence ID" value="CAG9791191.1"/>
    <property type="molecule type" value="Genomic_DNA"/>
</dbReference>
<evidence type="ECO:0000256" key="2">
    <source>
        <dbReference type="SAM" id="MobiDB-lite"/>
    </source>
</evidence>
<keyword evidence="1" id="KW-0175">Coiled coil</keyword>
<gene>
    <name evidence="3" type="ORF">DIATSA_LOCUS8817</name>
</gene>
<feature type="region of interest" description="Disordered" evidence="2">
    <location>
        <begin position="137"/>
        <end position="224"/>
    </location>
</feature>
<name>A0A9N9R7Q4_9NEOP</name>
<feature type="compositionally biased region" description="Basic residues" evidence="2">
    <location>
        <begin position="209"/>
        <end position="219"/>
    </location>
</feature>
<evidence type="ECO:0008006" key="5">
    <source>
        <dbReference type="Google" id="ProtNLM"/>
    </source>
</evidence>
<dbReference type="OrthoDB" id="427960at2759"/>
<reference evidence="3" key="2">
    <citation type="submission" date="2022-10" db="EMBL/GenBank/DDBJ databases">
        <authorList>
            <consortium name="ENA_rothamsted_submissions"/>
            <consortium name="culmorum"/>
            <person name="King R."/>
        </authorList>
    </citation>
    <scope>NUCLEOTIDE SEQUENCE</scope>
</reference>
<protein>
    <recommendedName>
        <fullName evidence="5">Gag-like protein</fullName>
    </recommendedName>
</protein>
<accession>A0A9N9R7Q4</accession>